<accession>A0ABW5AY43</accession>
<name>A0ABW5AY43_9FLAO</name>
<dbReference type="EMBL" id="JBHUHY010000004">
    <property type="protein sequence ID" value="MFD2186812.1"/>
    <property type="molecule type" value="Genomic_DNA"/>
</dbReference>
<organism evidence="1 2">
    <name type="scientific">Aquimarina celericrescens</name>
    <dbReference type="NCBI Taxonomy" id="1964542"/>
    <lineage>
        <taxon>Bacteria</taxon>
        <taxon>Pseudomonadati</taxon>
        <taxon>Bacteroidota</taxon>
        <taxon>Flavobacteriia</taxon>
        <taxon>Flavobacteriales</taxon>
        <taxon>Flavobacteriaceae</taxon>
        <taxon>Aquimarina</taxon>
    </lineage>
</organism>
<sequence length="331" mass="40053">MKHYLPEELDIKNGSESEQIRTRKIFDDLKERALNGKFLLEREKEFLCMGLNLTIHESDGRPGNFDFCNDYIFRELYLTYFHNNLAGPFHKAKKGKIVEVSQREQIKDFKRLQSISNQWYKQIEITNHKDQVLQELAIETRKDLKELDKKYPRLIRRFRAKQDKYRLQKDKIILQSKFLYHMIKSMKQDYDQSEFEIPFSGQVVELTDYSLVHITNRHYAEPIKDKPEKSFHYQNFYPKELHIDLRNILTEIDKLRLIDLNLTDNVVFEFDEVVYQLWIQKRTKQVKGQGNVEFNRIQSFYPIYDQEKLSEINTNYDKTKINDKLELYVKK</sequence>
<gene>
    <name evidence="1" type="ORF">ACFSJT_08420</name>
</gene>
<evidence type="ECO:0000313" key="1">
    <source>
        <dbReference type="EMBL" id="MFD2186812.1"/>
    </source>
</evidence>
<keyword evidence="2" id="KW-1185">Reference proteome</keyword>
<evidence type="ECO:0000313" key="2">
    <source>
        <dbReference type="Proteomes" id="UP001597344"/>
    </source>
</evidence>
<proteinExistence type="predicted"/>
<dbReference type="RefSeq" id="WP_378319809.1">
    <property type="nucleotide sequence ID" value="NZ_JBHUHY010000004.1"/>
</dbReference>
<comment type="caution">
    <text evidence="1">The sequence shown here is derived from an EMBL/GenBank/DDBJ whole genome shotgun (WGS) entry which is preliminary data.</text>
</comment>
<protein>
    <submittedName>
        <fullName evidence="1">Uncharacterized protein</fullName>
    </submittedName>
</protein>
<reference evidence="2" key="1">
    <citation type="journal article" date="2019" name="Int. J. Syst. Evol. Microbiol.">
        <title>The Global Catalogue of Microorganisms (GCM) 10K type strain sequencing project: providing services to taxonomists for standard genome sequencing and annotation.</title>
        <authorList>
            <consortium name="The Broad Institute Genomics Platform"/>
            <consortium name="The Broad Institute Genome Sequencing Center for Infectious Disease"/>
            <person name="Wu L."/>
            <person name="Ma J."/>
        </authorList>
    </citation>
    <scope>NUCLEOTIDE SEQUENCE [LARGE SCALE GENOMIC DNA]</scope>
    <source>
        <strain evidence="2">DT92</strain>
    </source>
</reference>
<dbReference type="Proteomes" id="UP001597344">
    <property type="component" value="Unassembled WGS sequence"/>
</dbReference>